<dbReference type="Proteomes" id="UP000002217">
    <property type="component" value="Chromosome"/>
</dbReference>
<dbReference type="InterPro" id="IPR012967">
    <property type="entry name" value="COMT_dimerisation"/>
</dbReference>
<feature type="domain" description="O-methyltransferase C-terminal" evidence="4">
    <location>
        <begin position="165"/>
        <end position="243"/>
    </location>
</feature>
<proteinExistence type="predicted"/>
<evidence type="ECO:0000313" key="6">
    <source>
        <dbReference type="EMBL" id="ACV61314.1"/>
    </source>
</evidence>
<evidence type="ECO:0000259" key="4">
    <source>
        <dbReference type="Pfam" id="PF00891"/>
    </source>
</evidence>
<dbReference type="STRING" id="485916.Dtox_0362"/>
<evidence type="ECO:0000259" key="5">
    <source>
        <dbReference type="Pfam" id="PF08100"/>
    </source>
</evidence>
<dbReference type="KEGG" id="dae:Dtox_0362"/>
<dbReference type="InterPro" id="IPR001077">
    <property type="entry name" value="COMT_C"/>
</dbReference>
<dbReference type="Pfam" id="PF08100">
    <property type="entry name" value="Dimerisation"/>
    <property type="match status" value="1"/>
</dbReference>
<keyword evidence="3" id="KW-0949">S-adenosyl-L-methionine</keyword>
<dbReference type="Gene3D" id="3.40.50.150">
    <property type="entry name" value="Vaccinia Virus protein VP39"/>
    <property type="match status" value="1"/>
</dbReference>
<evidence type="ECO:0000313" key="7">
    <source>
        <dbReference type="Proteomes" id="UP000002217"/>
    </source>
</evidence>
<gene>
    <name evidence="6" type="ordered locus">Dtox_0362</name>
</gene>
<reference evidence="6 7" key="1">
    <citation type="journal article" date="2009" name="Stand. Genomic Sci.">
        <title>Complete genome sequence of Desulfotomaculum acetoxidans type strain (5575).</title>
        <authorList>
            <person name="Spring S."/>
            <person name="Lapidus A."/>
            <person name="Schroder M."/>
            <person name="Gleim D."/>
            <person name="Sims D."/>
            <person name="Meincke L."/>
            <person name="Glavina Del Rio T."/>
            <person name="Tice H."/>
            <person name="Copeland A."/>
            <person name="Cheng J.F."/>
            <person name="Lucas S."/>
            <person name="Chen F."/>
            <person name="Nolan M."/>
            <person name="Bruce D."/>
            <person name="Goodwin L."/>
            <person name="Pitluck S."/>
            <person name="Ivanova N."/>
            <person name="Mavromatis K."/>
            <person name="Mikhailova N."/>
            <person name="Pati A."/>
            <person name="Chen A."/>
            <person name="Palaniappan K."/>
            <person name="Land M."/>
            <person name="Hauser L."/>
            <person name="Chang Y.J."/>
            <person name="Jeffries C.D."/>
            <person name="Chain P."/>
            <person name="Saunders E."/>
            <person name="Brettin T."/>
            <person name="Detter J.C."/>
            <person name="Goker M."/>
            <person name="Bristow J."/>
            <person name="Eisen J.A."/>
            <person name="Markowitz V."/>
            <person name="Hugenholtz P."/>
            <person name="Kyrpides N.C."/>
            <person name="Klenk H.P."/>
            <person name="Han C."/>
        </authorList>
    </citation>
    <scope>NUCLEOTIDE SEQUENCE [LARGE SCALE GENOMIC DNA]</scope>
    <source>
        <strain evidence="7">ATCC 49208 / DSM 771 / VKM B-1644</strain>
    </source>
</reference>
<dbReference type="EMBL" id="CP001720">
    <property type="protein sequence ID" value="ACV61314.1"/>
    <property type="molecule type" value="Genomic_DNA"/>
</dbReference>
<evidence type="ECO:0000256" key="3">
    <source>
        <dbReference type="ARBA" id="ARBA00022691"/>
    </source>
</evidence>
<dbReference type="SUPFAM" id="SSF53335">
    <property type="entry name" value="S-adenosyl-L-methionine-dependent methyltransferases"/>
    <property type="match status" value="1"/>
</dbReference>
<evidence type="ECO:0000256" key="2">
    <source>
        <dbReference type="ARBA" id="ARBA00022679"/>
    </source>
</evidence>
<dbReference type="Pfam" id="PF00891">
    <property type="entry name" value="Methyltransf_2"/>
    <property type="match status" value="1"/>
</dbReference>
<dbReference type="InterPro" id="IPR029063">
    <property type="entry name" value="SAM-dependent_MTases_sf"/>
</dbReference>
<feature type="domain" description="O-methyltransferase dimerisation" evidence="5">
    <location>
        <begin position="25"/>
        <end position="97"/>
    </location>
</feature>
<dbReference type="PROSITE" id="PS51683">
    <property type="entry name" value="SAM_OMT_II"/>
    <property type="match status" value="1"/>
</dbReference>
<dbReference type="GO" id="GO:0032259">
    <property type="term" value="P:methylation"/>
    <property type="evidence" value="ECO:0007669"/>
    <property type="project" value="UniProtKB-KW"/>
</dbReference>
<name>C8W4W2_DESAS</name>
<keyword evidence="1 6" id="KW-0489">Methyltransferase</keyword>
<dbReference type="InterPro" id="IPR016461">
    <property type="entry name" value="COMT-like"/>
</dbReference>
<dbReference type="GO" id="GO:0008171">
    <property type="term" value="F:O-methyltransferase activity"/>
    <property type="evidence" value="ECO:0007669"/>
    <property type="project" value="InterPro"/>
</dbReference>
<dbReference type="GO" id="GO:0046983">
    <property type="term" value="F:protein dimerization activity"/>
    <property type="evidence" value="ECO:0007669"/>
    <property type="project" value="InterPro"/>
</dbReference>
<keyword evidence="2 6" id="KW-0808">Transferase</keyword>
<dbReference type="InterPro" id="IPR036388">
    <property type="entry name" value="WH-like_DNA-bd_sf"/>
</dbReference>
<keyword evidence="7" id="KW-1185">Reference proteome</keyword>
<dbReference type="AlphaFoldDB" id="C8W4W2"/>
<accession>C8W4W2</accession>
<organism evidence="6 7">
    <name type="scientific">Desulfofarcimen acetoxidans (strain ATCC 49208 / DSM 771 / KCTC 5769 / VKM B-1644 / 5575)</name>
    <name type="common">Desulfotomaculum acetoxidans</name>
    <dbReference type="NCBI Taxonomy" id="485916"/>
    <lineage>
        <taxon>Bacteria</taxon>
        <taxon>Bacillati</taxon>
        <taxon>Bacillota</taxon>
        <taxon>Clostridia</taxon>
        <taxon>Eubacteriales</taxon>
        <taxon>Peptococcaceae</taxon>
        <taxon>Desulfofarcimen</taxon>
    </lineage>
</organism>
<evidence type="ECO:0000256" key="1">
    <source>
        <dbReference type="ARBA" id="ARBA00022603"/>
    </source>
</evidence>
<dbReference type="eggNOG" id="COG0421">
    <property type="taxonomic scope" value="Bacteria"/>
</dbReference>
<sequence length="356" mass="40321">MTKIPLDIGDYADIKPVYDMLNNCAEGFKKYCILLTAVEIGIFDRLVVPQTIRDISHELKTDLNIISNVCEALKIMGLVFERSGLYENTEISNLFLRTDSPLAQHNVLKNLQSGLRLWENLPKILKEGPITLSEEKFFANNLIHSLADEALCGELQRTVSIIAELPEFKKAKRLLDLGGGHGLYAIAFTKINPDLVAHVYDFPGVIDDTRKYIEKYEAERVKVISGNFFADDIGEEYDVIFFSSNPGGKNPRIVPRIYESLKKNGLFINKHCFYSKGEGSKNILLDIEWNLTTFEGVQKGNKVYTFNGDLFYDEYIELLEKYFSIINIVDSPDFTGYPLSKIGDTLDSKIIIASRC</sequence>
<protein>
    <submittedName>
        <fullName evidence="6">O-methyltransferase family 2</fullName>
    </submittedName>
</protein>
<dbReference type="PANTHER" id="PTHR11746">
    <property type="entry name" value="O-METHYLTRANSFERASE"/>
    <property type="match status" value="1"/>
</dbReference>
<dbReference type="Gene3D" id="1.10.10.10">
    <property type="entry name" value="Winged helix-like DNA-binding domain superfamily/Winged helix DNA-binding domain"/>
    <property type="match status" value="1"/>
</dbReference>
<dbReference type="HOGENOM" id="CLU_005533_4_3_9"/>